<dbReference type="SUPFAM" id="SSF57256">
    <property type="entry name" value="Elafin-like"/>
    <property type="match status" value="2"/>
</dbReference>
<dbReference type="InterPro" id="IPR008197">
    <property type="entry name" value="WAP_dom"/>
</dbReference>
<keyword evidence="1" id="KW-0732">Signal</keyword>
<evidence type="ECO:0000259" key="3">
    <source>
        <dbReference type="PROSITE" id="PS51390"/>
    </source>
</evidence>
<dbReference type="InterPro" id="IPR050514">
    <property type="entry name" value="WAP_four-disulfide_core"/>
</dbReference>
<dbReference type="Proteomes" id="UP001558652">
    <property type="component" value="Unassembled WGS sequence"/>
</dbReference>
<keyword evidence="5" id="KW-1185">Reference proteome</keyword>
<evidence type="ECO:0000256" key="2">
    <source>
        <dbReference type="ARBA" id="ARBA00023157"/>
    </source>
</evidence>
<dbReference type="Gene3D" id="4.10.75.10">
    <property type="entry name" value="Elafin-like"/>
    <property type="match status" value="2"/>
</dbReference>
<proteinExistence type="predicted"/>
<comment type="caution">
    <text evidence="4">The sequence shown here is derived from an EMBL/GenBank/DDBJ whole genome shotgun (WGS) entry which is preliminary data.</text>
</comment>
<dbReference type="SMART" id="SM00217">
    <property type="entry name" value="WAP"/>
    <property type="match status" value="2"/>
</dbReference>
<dbReference type="Pfam" id="PF00095">
    <property type="entry name" value="WAP"/>
    <property type="match status" value="2"/>
</dbReference>
<name>A0ABD0Y7H8_9HEMI</name>
<evidence type="ECO:0000313" key="4">
    <source>
        <dbReference type="EMBL" id="KAL1123335.1"/>
    </source>
</evidence>
<dbReference type="PANTHER" id="PTHR19441">
    <property type="entry name" value="WHEY ACDIC PROTEIN WAP"/>
    <property type="match status" value="1"/>
</dbReference>
<feature type="domain" description="WAP" evidence="3">
    <location>
        <begin position="59"/>
        <end position="106"/>
    </location>
</feature>
<evidence type="ECO:0000256" key="1">
    <source>
        <dbReference type="ARBA" id="ARBA00022729"/>
    </source>
</evidence>
<gene>
    <name evidence="4" type="ORF">AAG570_002420</name>
</gene>
<reference evidence="4 5" key="1">
    <citation type="submission" date="2024-07" db="EMBL/GenBank/DDBJ databases">
        <title>Chromosome-level genome assembly of the water stick insect Ranatra chinensis (Heteroptera: Nepidae).</title>
        <authorList>
            <person name="Liu X."/>
        </authorList>
    </citation>
    <scope>NUCLEOTIDE SEQUENCE [LARGE SCALE GENOMIC DNA]</scope>
    <source>
        <strain evidence="4">Cailab_2021Rc</strain>
        <tissue evidence="4">Muscle</tissue>
    </source>
</reference>
<organism evidence="4 5">
    <name type="scientific">Ranatra chinensis</name>
    <dbReference type="NCBI Taxonomy" id="642074"/>
    <lineage>
        <taxon>Eukaryota</taxon>
        <taxon>Metazoa</taxon>
        <taxon>Ecdysozoa</taxon>
        <taxon>Arthropoda</taxon>
        <taxon>Hexapoda</taxon>
        <taxon>Insecta</taxon>
        <taxon>Pterygota</taxon>
        <taxon>Neoptera</taxon>
        <taxon>Paraneoptera</taxon>
        <taxon>Hemiptera</taxon>
        <taxon>Heteroptera</taxon>
        <taxon>Panheteroptera</taxon>
        <taxon>Nepomorpha</taxon>
        <taxon>Nepidae</taxon>
        <taxon>Ranatrinae</taxon>
        <taxon>Ranatra</taxon>
    </lineage>
</organism>
<dbReference type="PANTHER" id="PTHR19441:SF30">
    <property type="entry name" value="ELAFIN"/>
    <property type="match status" value="1"/>
</dbReference>
<dbReference type="PROSITE" id="PS51390">
    <property type="entry name" value="WAP"/>
    <property type="match status" value="2"/>
</dbReference>
<protein>
    <recommendedName>
        <fullName evidence="3">WAP domain-containing protein</fullName>
    </recommendedName>
</protein>
<accession>A0ABD0Y7H8</accession>
<dbReference type="AlphaFoldDB" id="A0ABD0Y7H8"/>
<feature type="domain" description="WAP" evidence="3">
    <location>
        <begin position="2"/>
        <end position="53"/>
    </location>
</feature>
<evidence type="ECO:0000313" key="5">
    <source>
        <dbReference type="Proteomes" id="UP001558652"/>
    </source>
</evidence>
<keyword evidence="2" id="KW-1015">Disulfide bond</keyword>
<dbReference type="InterPro" id="IPR036645">
    <property type="entry name" value="Elafin-like_sf"/>
</dbReference>
<sequence>MFKPLPGLGPLTSCPPPTPVQVCDPTCADDQECAGIYKCCPTACGGAICTLPVTASRSNRVKPGSCPAKKSGPWICSNMCSTDADCRGNLKCCPNRCGALVCTAPE</sequence>
<dbReference type="EMBL" id="JBFDAA010000012">
    <property type="protein sequence ID" value="KAL1123335.1"/>
    <property type="molecule type" value="Genomic_DNA"/>
</dbReference>